<evidence type="ECO:0000313" key="3">
    <source>
        <dbReference type="EMBL" id="QRF72232.1"/>
    </source>
</evidence>
<geneLocation type="mitochondrion" evidence="2"/>
<accession>A0A5Q0U1L8</accession>
<dbReference type="NCBIfam" id="TIGR01453">
    <property type="entry name" value="grpIintron_endo"/>
    <property type="match status" value="1"/>
</dbReference>
<reference evidence="3" key="3">
    <citation type="submission" date="2020-01" db="EMBL/GenBank/DDBJ databases">
        <authorList>
            <person name="Ozkilinc H."/>
            <person name="Yildiz G."/>
        </authorList>
    </citation>
    <scope>NUCLEOTIDE SEQUENCE</scope>
</reference>
<dbReference type="InterPro" id="IPR000305">
    <property type="entry name" value="GIY-YIG_endonuc"/>
</dbReference>
<dbReference type="GO" id="GO:0004519">
    <property type="term" value="F:endonuclease activity"/>
    <property type="evidence" value="ECO:0007669"/>
    <property type="project" value="UniProtKB-KW"/>
</dbReference>
<keyword evidence="2" id="KW-0496">Mitochondrion</keyword>
<dbReference type="InterPro" id="IPR003647">
    <property type="entry name" value="Intron_nuc_1_rpt"/>
</dbReference>
<dbReference type="InterPro" id="IPR010896">
    <property type="entry name" value="NUMOD1"/>
</dbReference>
<dbReference type="Gene3D" id="3.40.1440.10">
    <property type="entry name" value="GIY-YIG endonuclease"/>
    <property type="match status" value="1"/>
</dbReference>
<keyword evidence="2" id="KW-0378">Hydrolase</keyword>
<dbReference type="EMBL" id="MK163638">
    <property type="protein sequence ID" value="QGA74373.1"/>
    <property type="molecule type" value="Genomic_DNA"/>
</dbReference>
<reference evidence="2" key="2">
    <citation type="journal article" date="2019" name="Mitochondrial DNA Part B Resour">
        <title>Complete mitochondrial genome of plant pathogen Monilinia fructicola (Sclerotiniaceae, Helotiales).</title>
        <authorList>
            <person name="Ma Y."/>
            <person name="Huang L."/>
            <person name="Abuduaini A."/>
            <person name="Zhou H."/>
            <person name="Wang Y."/>
            <person name="Suo F."/>
        </authorList>
    </citation>
    <scope>NUCLEOTIDE SEQUENCE</scope>
</reference>
<feature type="domain" description="GIY-YIG" evidence="1">
    <location>
        <begin position="1"/>
        <end position="82"/>
    </location>
</feature>
<keyword evidence="2" id="KW-0540">Nuclease</keyword>
<dbReference type="SMART" id="SM00465">
    <property type="entry name" value="GIYc"/>
    <property type="match status" value="1"/>
</dbReference>
<keyword evidence="2" id="KW-0255">Endonuclease</keyword>
<organism evidence="2">
    <name type="scientific">Monilinia fructicola</name>
    <name type="common">Brown rot fungus</name>
    <name type="synonym">Ciboria fructicola</name>
    <dbReference type="NCBI Taxonomy" id="38448"/>
    <lineage>
        <taxon>Eukaryota</taxon>
        <taxon>Fungi</taxon>
        <taxon>Dikarya</taxon>
        <taxon>Ascomycota</taxon>
        <taxon>Pezizomycotina</taxon>
        <taxon>Leotiomycetes</taxon>
        <taxon>Helotiales</taxon>
        <taxon>Sclerotiniaceae</taxon>
        <taxon>Monilinia</taxon>
    </lineage>
</organism>
<dbReference type="SMART" id="SM00497">
    <property type="entry name" value="IENR1"/>
    <property type="match status" value="2"/>
</dbReference>
<protein>
    <submittedName>
        <fullName evidence="2">GIY-YIG endonuclease</fullName>
    </submittedName>
</protein>
<dbReference type="InterPro" id="IPR006350">
    <property type="entry name" value="Intron_endoG1"/>
</dbReference>
<dbReference type="PROSITE" id="PS50164">
    <property type="entry name" value="GIY_YIG"/>
    <property type="match status" value="1"/>
</dbReference>
<name>A0A5Q0U1L8_MONFR</name>
<dbReference type="Pfam" id="PF07453">
    <property type="entry name" value="NUMOD1"/>
    <property type="match status" value="2"/>
</dbReference>
<proteinExistence type="predicted"/>
<evidence type="ECO:0000313" key="2">
    <source>
        <dbReference type="EMBL" id="QGA74373.1"/>
    </source>
</evidence>
<gene>
    <name evidence="2" type="primary">ORF236</name>
</gene>
<dbReference type="EMBL" id="MT005827">
    <property type="protein sequence ID" value="QRF72232.1"/>
    <property type="molecule type" value="Genomic_DNA"/>
</dbReference>
<dbReference type="InterPro" id="IPR035901">
    <property type="entry name" value="GIY-YIG_endonuc_sf"/>
</dbReference>
<evidence type="ECO:0000259" key="1">
    <source>
        <dbReference type="PROSITE" id="PS50164"/>
    </source>
</evidence>
<dbReference type="SUPFAM" id="SSF82771">
    <property type="entry name" value="GIY-YIG endonuclease"/>
    <property type="match status" value="1"/>
</dbReference>
<reference evidence="2" key="1">
    <citation type="submission" date="2018-11" db="EMBL/GenBank/DDBJ databases">
        <authorList>
            <person name="Ma F.Y."/>
            <person name="Suo F.Y."/>
        </authorList>
    </citation>
    <scope>NUCLEOTIDE SEQUENCE</scope>
</reference>
<sequence>MYRGVNLTNNKSYVGSAIDLKERCLKYYKVNHLTSNTNMLICRALIKYGYSFKWEVLEYCAPEVRFVRENYYIKVCYPEYNIVLESNTTPSRVGYIHKGSTKAQILLSQPARKMVDVTDTLTGQSTIFDSIASAAKFLNVKGTQISNYFLRNQVKPFQKRYIFKLIDKPVINEKVDIIESWRVGIEIEVLNLTTNVTTTYSSIRAAARELGLEHSTINKYIKLDVPYKDLYVFKKK</sequence>
<dbReference type="AlphaFoldDB" id="A0A5Q0U1L8"/>